<keyword evidence="2" id="KW-0964">Secreted</keyword>
<reference evidence="7" key="1">
    <citation type="journal article" date="2019" name="Int. J. Syst. Evol. Microbiol.">
        <title>The Global Catalogue of Microorganisms (GCM) 10K type strain sequencing project: providing services to taxonomists for standard genome sequencing and annotation.</title>
        <authorList>
            <consortium name="The Broad Institute Genomics Platform"/>
            <consortium name="The Broad Institute Genome Sequencing Center for Infectious Disease"/>
            <person name="Wu L."/>
            <person name="Ma J."/>
        </authorList>
    </citation>
    <scope>NUCLEOTIDE SEQUENCE [LARGE SCALE GENOMIC DNA]</scope>
    <source>
        <strain evidence="7">CGMCC 1.16855</strain>
    </source>
</reference>
<dbReference type="InterPro" id="IPR018511">
    <property type="entry name" value="Hemolysin-typ_Ca-bd_CS"/>
</dbReference>
<evidence type="ECO:0000256" key="2">
    <source>
        <dbReference type="ARBA" id="ARBA00022525"/>
    </source>
</evidence>
<feature type="region of interest" description="Disordered" evidence="4">
    <location>
        <begin position="1481"/>
        <end position="1504"/>
    </location>
</feature>
<feature type="domain" description="Cadherin" evidence="5">
    <location>
        <begin position="559"/>
        <end position="643"/>
    </location>
</feature>
<feature type="domain" description="Cadherin" evidence="5">
    <location>
        <begin position="440"/>
        <end position="542"/>
    </location>
</feature>
<dbReference type="Pfam" id="PF08548">
    <property type="entry name" value="Peptidase_M10_C"/>
    <property type="match status" value="2"/>
</dbReference>
<dbReference type="InterPro" id="IPR013517">
    <property type="entry name" value="FG-GAP"/>
</dbReference>
<evidence type="ECO:0000256" key="3">
    <source>
        <dbReference type="ARBA" id="ARBA00022737"/>
    </source>
</evidence>
<dbReference type="RefSeq" id="WP_216838819.1">
    <property type="nucleotide sequence ID" value="NZ_JAFNJS010000007.1"/>
</dbReference>
<dbReference type="EMBL" id="JBHRSB010000007">
    <property type="protein sequence ID" value="MFC3002728.1"/>
    <property type="molecule type" value="Genomic_DNA"/>
</dbReference>
<dbReference type="Pfam" id="PF13517">
    <property type="entry name" value="FG-GAP_3"/>
    <property type="match status" value="2"/>
</dbReference>
<dbReference type="CDD" id="cd11304">
    <property type="entry name" value="Cadherin_repeat"/>
    <property type="match status" value="3"/>
</dbReference>
<evidence type="ECO:0000259" key="5">
    <source>
        <dbReference type="PROSITE" id="PS50268"/>
    </source>
</evidence>
<dbReference type="PROSITE" id="PS50268">
    <property type="entry name" value="CADHERIN_2"/>
    <property type="match status" value="2"/>
</dbReference>
<gene>
    <name evidence="6" type="ORF">ACFOD3_22705</name>
</gene>
<name>A0ABV7C1U9_9PROT</name>
<dbReference type="InterPro" id="IPR002126">
    <property type="entry name" value="Cadherin-like_dom"/>
</dbReference>
<comment type="caution">
    <text evidence="6">The sequence shown here is derived from an EMBL/GenBank/DDBJ whole genome shotgun (WGS) entry which is preliminary data.</text>
</comment>
<feature type="region of interest" description="Disordered" evidence="4">
    <location>
        <begin position="1033"/>
        <end position="1060"/>
    </location>
</feature>
<evidence type="ECO:0000313" key="7">
    <source>
        <dbReference type="Proteomes" id="UP001595420"/>
    </source>
</evidence>
<accession>A0ABV7C1U9</accession>
<sequence>MSLIGFSPSITFAENTVNAAPQLLDDAVTFTTTSSLIGGRLVVAGLLEEDRISVLHQGDSDGQIGVSGTTISYGGVAIGTASGGVGTSFVVTFTDAVTAAAVDALIQRLGYANLSDTPTATRSLTLDVIDAAEQGSGVGIGTLTALTGSANPMNGFDVGSYSVPTLVDFDGDGDLDIVSARENNTLQAFRNTGTADSPVYSQLSGVSNPFNGLTLGTYAAPALVDFDGDGDLDLVTGQQNGTFLAFRNTGTSTEPVFTALTGVNNPFNGLDVGNFSSPTFGDFDGDGDFDLISGDTVARLVAFRNTGTSTAPVFVALSGSDSPVTGIDVGAAGSMPTLVDFDGDGDLDLVVGSDSGKLTAYRNTGTTTNPSFTLLTGADNPFNDIDVGTFSAPSFGDIDGDGDLDVISGAANGTISVWRNTPPTPSITISVTAGNDLPSVNSSTTATFAENGTGAFYLPTAIDPDGTTSFVWSLGGTDAALFDIDSITGAVTFKAPPDFEAPADFDSDNIYDITVIANDGTADSAPHAVAITVTNEAEAPTVISGGTAIFAEGGTDTAYQAAGSTSEGPARSWSLGGTDAALFDIDTITGAVTFKAAPDFEAPADAGGNNVYDITVTATDGTLSSEPLAVAITVTNVPEAPTVTSIGTANFAENGIGTAYQAVGADPDGPAPTWSLGGTDAALFDIDSITGAVTFKTAPDFEAPADAGGDNIYDITVTAHDGMLSSDPLPVTITVTNLAETIIGTDASERIVTGDGDDRIEGLGGDDTLIGGTGADVLEGGSGFDIADYSGATQGVFINLYQGVVQDGSAGGDSLSGIEGAIGSAQADLLIGDAGANLLNGGAGNDLFFATAGADTLDGGEGHNDVVVFAPFFFGDDVETFAEGVVVSLDPSMPSGGAAEGMVLSNIEDIIGTEADDWLIGDVSGDGCPVDNLFVGLGGDDVLDGGFGNDTLMGSAGNDLLIGGEGIDTADFSDLGAAVVVRLADGTATSARTSGMPTFAPSSIDAEGEDRDDLVSIEDVSGTYQADDIRGDAGANLLQGQGGDDTLEGGAGEDTLDGGDGLDTASYANSAAGVTVSLDSGLRTGDAVGDVLACIENLEGSRYADALYGDGRTNLLRGLAGNDALYGGAGDDTLEGGVGADALNGGAGFDMASYENAASGVAATLDGFRNSMSYGADDEATRDAYASIEGLRGSAHIDTLYGNAQANLLQGLAGGDMLVGDAGDDTLQGGAGADLMTGGEGFDLASYAGSDAAVSVSLETNTGSGGDAEGDLLQGIEALLGSDHDDLLTGDDMANRLSGGDGADTVVGGLGADTLDGGEGSDLASYAGTTVGIVVDMQAMGMSTGEAALDVLVSIENLVGGSGNDTLLGDGAINVLDGGDGDDLIDGRGTGDETVSGGDLLIGGAGNDTVSYESDSVGVFVHLGMNLASHDHGDDTLSGFENAIGGQGNDALFGNDEANMLAGGNGNDGLEGGAGNDLLLGEDGADTLQGGEGDDTLDGGAGSNLLQGGAGNDTIDYSAAVASAVVFGTLSSELARFNEYLCRIGVDTLEGIETLIATPGDLDRIDAFAETQRRVELDLGLGTLALIGAQTSEMTVSGFEHATGGALDDLLVGTAGGNILSGGAGADTLRGLDGADALLGAEGNDLLVGGAGADTLEGGSGTDTADYSASAEAISINLATGTNTGGDAAGDVLSSVERIIGSGLGDRLTGDGSDTILLGGAGADTLEGLAGADTLEGGEGDDVFLIADAADHPAGEVISGGAGNDVIRFTASAPSTLVLRDVAGVEAVHVSDAAGSRTGTAALDIDATGLATGVGIALYGNAGANLLTGNDQGANLLVGDGGADTLIGGSVADTLAGGSEADLLIGNGGSDWADYSSSTVGVSINLQDQVQALGDAQGDTLIGIENIIGSAAEDFLRGDVEDNHLFGGLDMDSLQGFDGNDTLEGGAGADELIGGAGSDFASYRSALAGVVVDLTLSRMATGDAMDDTFLSIENLEGSAFGDVLVGNGLANVLVGGLGKDTLMGGEGADLFVYTQASDSLATSIGRDVITDWSAGDRIDVSGFDANTGLNGFQSFIYRGTTTKYTEAAAGELWSYVWGGHTYVIGGVDAGKTRDFQIELSGVHNLQMSDFVGVTVLLAGSAGNEVLTGSVGHDTLSGGAGNDTLIGGAGRDRLTGGSGADHFSFTAVTDSTPTSRDVITDFEAGDRIDLSAIDGNTDLPGLQDFTFLGRVSANSTGVSTGEVSFHQFGGNTFINIGVNSDGTRDMMIELTGLHTLQAGDFIL</sequence>
<dbReference type="InterPro" id="IPR050557">
    <property type="entry name" value="RTX_toxin/Mannuronan_C5-epim"/>
</dbReference>
<dbReference type="InterPro" id="IPR001343">
    <property type="entry name" value="Hemolysn_Ca-bd"/>
</dbReference>
<dbReference type="InterPro" id="IPR013858">
    <property type="entry name" value="Peptidase_M10B_C"/>
</dbReference>
<organism evidence="6 7">
    <name type="scientific">Falsiroseomonas tokyonensis</name>
    <dbReference type="NCBI Taxonomy" id="430521"/>
    <lineage>
        <taxon>Bacteria</taxon>
        <taxon>Pseudomonadati</taxon>
        <taxon>Pseudomonadota</taxon>
        <taxon>Alphaproteobacteria</taxon>
        <taxon>Acetobacterales</taxon>
        <taxon>Roseomonadaceae</taxon>
        <taxon>Falsiroseomonas</taxon>
    </lineage>
</organism>
<protein>
    <submittedName>
        <fullName evidence="6">M10 family metallopeptidase C-terminal domain-containing protein</fullName>
    </submittedName>
</protein>
<keyword evidence="7" id="KW-1185">Reference proteome</keyword>
<dbReference type="Pfam" id="PF00353">
    <property type="entry name" value="HemolysinCabind"/>
    <property type="match status" value="17"/>
</dbReference>
<dbReference type="PANTHER" id="PTHR38340">
    <property type="entry name" value="S-LAYER PROTEIN"/>
    <property type="match status" value="1"/>
</dbReference>
<proteinExistence type="predicted"/>
<dbReference type="PROSITE" id="PS00330">
    <property type="entry name" value="HEMOLYSIN_CALCIUM"/>
    <property type="match status" value="14"/>
</dbReference>
<dbReference type="PANTHER" id="PTHR38340:SF1">
    <property type="entry name" value="S-LAYER PROTEIN"/>
    <property type="match status" value="1"/>
</dbReference>
<evidence type="ECO:0000256" key="1">
    <source>
        <dbReference type="ARBA" id="ARBA00004613"/>
    </source>
</evidence>
<evidence type="ECO:0000256" key="4">
    <source>
        <dbReference type="SAM" id="MobiDB-lite"/>
    </source>
</evidence>
<evidence type="ECO:0000313" key="6">
    <source>
        <dbReference type="EMBL" id="MFC3002728.1"/>
    </source>
</evidence>
<dbReference type="Proteomes" id="UP001595420">
    <property type="component" value="Unassembled WGS sequence"/>
</dbReference>
<keyword evidence="3" id="KW-0677">Repeat</keyword>
<comment type="subcellular location">
    <subcellularLocation>
        <location evidence="1">Secreted</location>
    </subcellularLocation>
</comment>